<feature type="domain" description="SRR1-like" evidence="2">
    <location>
        <begin position="45"/>
        <end position="149"/>
    </location>
</feature>
<dbReference type="HOGENOM" id="CLU_1741609_0_0_1"/>
<dbReference type="GO" id="GO:0005737">
    <property type="term" value="C:cytoplasm"/>
    <property type="evidence" value="ECO:0007669"/>
    <property type="project" value="TreeGrafter"/>
</dbReference>
<evidence type="ECO:0000259" key="2">
    <source>
        <dbReference type="Pfam" id="PF07985"/>
    </source>
</evidence>
<dbReference type="InterPro" id="IPR012942">
    <property type="entry name" value="SRR1-like"/>
</dbReference>
<proteinExistence type="inferred from homology"/>
<dbReference type="STRING" id="988480.A0A075AY84"/>
<protein>
    <recommendedName>
        <fullName evidence="2">SRR1-like domain-containing protein</fullName>
    </recommendedName>
</protein>
<dbReference type="GO" id="GO:0005634">
    <property type="term" value="C:nucleus"/>
    <property type="evidence" value="ECO:0007669"/>
    <property type="project" value="TreeGrafter"/>
</dbReference>
<reference evidence="3 4" key="1">
    <citation type="journal article" date="2013" name="Curr. Biol.">
        <title>Shared signatures of parasitism and phylogenomics unite Cryptomycota and microsporidia.</title>
        <authorList>
            <person name="James T.Y."/>
            <person name="Pelin A."/>
            <person name="Bonen L."/>
            <person name="Ahrendt S."/>
            <person name="Sain D."/>
            <person name="Corradi N."/>
            <person name="Stajich J.E."/>
        </authorList>
    </citation>
    <scope>NUCLEOTIDE SEQUENCE [LARGE SCALE GENOMIC DNA]</scope>
    <source>
        <strain evidence="3 4">CSF55</strain>
    </source>
</reference>
<sequence length="150" mass="17482">MDFQKVCRKAKKNKKKMQKSILERFKNAYEDLSIQMKEAVESIEGSICTSQNAMNQLALLELLIDRFSNNGSPVKLIFDPIFSEKEIHFLEQELNYNSFTFSEYNDVQNLIVYMPHCDHELYNMILEAVPKSHWEHLIIIGNSFDAIVSS</sequence>
<evidence type="ECO:0000313" key="3">
    <source>
        <dbReference type="EMBL" id="EPZ35285.1"/>
    </source>
</evidence>
<organism evidence="3 4">
    <name type="scientific">Rozella allomycis (strain CSF55)</name>
    <dbReference type="NCBI Taxonomy" id="988480"/>
    <lineage>
        <taxon>Eukaryota</taxon>
        <taxon>Fungi</taxon>
        <taxon>Fungi incertae sedis</taxon>
        <taxon>Cryptomycota</taxon>
        <taxon>Cryptomycota incertae sedis</taxon>
        <taxon>Rozella</taxon>
    </lineage>
</organism>
<name>A0A075AY84_ROZAC</name>
<keyword evidence="4" id="KW-1185">Reference proteome</keyword>
<comment type="similarity">
    <text evidence="1">Belongs to the SRR1 family.</text>
</comment>
<dbReference type="EMBL" id="KE560848">
    <property type="protein sequence ID" value="EPZ35285.1"/>
    <property type="molecule type" value="Genomic_DNA"/>
</dbReference>
<gene>
    <name evidence="3" type="ORF">O9G_000681</name>
</gene>
<dbReference type="OrthoDB" id="551431at2759"/>
<evidence type="ECO:0000313" key="4">
    <source>
        <dbReference type="Proteomes" id="UP000030755"/>
    </source>
</evidence>
<dbReference type="InterPro" id="IPR040044">
    <property type="entry name" value="SRR1L"/>
</dbReference>
<dbReference type="Proteomes" id="UP000030755">
    <property type="component" value="Unassembled WGS sequence"/>
</dbReference>
<dbReference type="PANTHER" id="PTHR28626:SF3">
    <property type="entry name" value="SRR1-LIKE PROTEIN"/>
    <property type="match status" value="1"/>
</dbReference>
<evidence type="ECO:0000256" key="1">
    <source>
        <dbReference type="ARBA" id="ARBA00009856"/>
    </source>
</evidence>
<dbReference type="AlphaFoldDB" id="A0A075AY84"/>
<accession>A0A075AY84</accession>
<dbReference type="PANTHER" id="PTHR28626">
    <property type="entry name" value="SRR1-LIKE PROTEIN"/>
    <property type="match status" value="1"/>
</dbReference>
<dbReference type="Pfam" id="PF07985">
    <property type="entry name" value="SRR1"/>
    <property type="match status" value="1"/>
</dbReference>